<evidence type="ECO:0000256" key="1">
    <source>
        <dbReference type="ARBA" id="ARBA00023125"/>
    </source>
</evidence>
<proteinExistence type="predicted"/>
<dbReference type="PROSITE" id="PS50943">
    <property type="entry name" value="HTH_CROC1"/>
    <property type="match status" value="1"/>
</dbReference>
<dbReference type="Proteomes" id="UP000272015">
    <property type="component" value="Unassembled WGS sequence"/>
</dbReference>
<dbReference type="GO" id="GO:0003677">
    <property type="term" value="F:DNA binding"/>
    <property type="evidence" value="ECO:0007669"/>
    <property type="project" value="UniProtKB-KW"/>
</dbReference>
<dbReference type="PANTHER" id="PTHR46558:SF4">
    <property type="entry name" value="DNA-BIDING PHAGE PROTEIN"/>
    <property type="match status" value="1"/>
</dbReference>
<dbReference type="RefSeq" id="WP_119976233.1">
    <property type="nucleotide sequence ID" value="NZ_JBHSQA010000009.1"/>
</dbReference>
<dbReference type="Pfam" id="PF01381">
    <property type="entry name" value="HTH_3"/>
    <property type="match status" value="1"/>
</dbReference>
<evidence type="ECO:0000259" key="2">
    <source>
        <dbReference type="PROSITE" id="PS50943"/>
    </source>
</evidence>
<reference evidence="3 4" key="1">
    <citation type="submission" date="2018-09" db="EMBL/GenBank/DDBJ databases">
        <title>Novel species of Cryobacterium.</title>
        <authorList>
            <person name="Liu Q."/>
            <person name="Xin Y.-H."/>
        </authorList>
    </citation>
    <scope>NUCLEOTIDE SEQUENCE [LARGE SCALE GENOMIC DNA]</scope>
    <source>
        <strain evidence="3 4">Hh39</strain>
    </source>
</reference>
<dbReference type="AlphaFoldDB" id="A0A3A5M8W6"/>
<name>A0A3A5M8W6_9MICO</name>
<dbReference type="PANTHER" id="PTHR46558">
    <property type="entry name" value="TRACRIPTIONAL REGULATORY PROTEIN-RELATED-RELATED"/>
    <property type="match status" value="1"/>
</dbReference>
<keyword evidence="1" id="KW-0238">DNA-binding</keyword>
<evidence type="ECO:0000313" key="3">
    <source>
        <dbReference type="EMBL" id="RJT85691.1"/>
    </source>
</evidence>
<dbReference type="SMART" id="SM00530">
    <property type="entry name" value="HTH_XRE"/>
    <property type="match status" value="1"/>
</dbReference>
<dbReference type="InterPro" id="IPR001387">
    <property type="entry name" value="Cro/C1-type_HTH"/>
</dbReference>
<dbReference type="CDD" id="cd00093">
    <property type="entry name" value="HTH_XRE"/>
    <property type="match status" value="1"/>
</dbReference>
<keyword evidence="4" id="KW-1185">Reference proteome</keyword>
<gene>
    <name evidence="3" type="ORF">D6T64_18965</name>
</gene>
<evidence type="ECO:0000313" key="4">
    <source>
        <dbReference type="Proteomes" id="UP000272015"/>
    </source>
</evidence>
<organism evidence="3 4">
    <name type="scientific">Cryobacterium melibiosiphilum</name>
    <dbReference type="NCBI Taxonomy" id="995039"/>
    <lineage>
        <taxon>Bacteria</taxon>
        <taxon>Bacillati</taxon>
        <taxon>Actinomycetota</taxon>
        <taxon>Actinomycetes</taxon>
        <taxon>Micrococcales</taxon>
        <taxon>Microbacteriaceae</taxon>
        <taxon>Cryobacterium</taxon>
    </lineage>
</organism>
<dbReference type="SUPFAM" id="SSF47413">
    <property type="entry name" value="lambda repressor-like DNA-binding domains"/>
    <property type="match status" value="1"/>
</dbReference>
<accession>A0A3A5M8W6</accession>
<protein>
    <submittedName>
        <fullName evidence="3">Transcriptional regulator</fullName>
    </submittedName>
</protein>
<dbReference type="EMBL" id="QZVS01000095">
    <property type="protein sequence ID" value="RJT85691.1"/>
    <property type="molecule type" value="Genomic_DNA"/>
</dbReference>
<comment type="caution">
    <text evidence="3">The sequence shown here is derived from an EMBL/GenBank/DDBJ whole genome shotgun (WGS) entry which is preliminary data.</text>
</comment>
<feature type="domain" description="HTH cro/C1-type" evidence="2">
    <location>
        <begin position="5"/>
        <end position="59"/>
    </location>
</feature>
<dbReference type="OrthoDB" id="7428772at2"/>
<sequence>MESEIRVRRQAVGLSQAALGAALGVSRQTINAIETGRYDPSLVLAVRLARYFESTVEEVFHIAEK</sequence>
<dbReference type="Gene3D" id="1.10.260.40">
    <property type="entry name" value="lambda repressor-like DNA-binding domains"/>
    <property type="match status" value="1"/>
</dbReference>
<dbReference type="InterPro" id="IPR010982">
    <property type="entry name" value="Lambda_DNA-bd_dom_sf"/>
</dbReference>